<name>A0A645HE77_9ZZZZ</name>
<reference evidence="1" key="1">
    <citation type="submission" date="2019-08" db="EMBL/GenBank/DDBJ databases">
        <authorList>
            <person name="Kucharzyk K."/>
            <person name="Murdoch R.W."/>
            <person name="Higgins S."/>
            <person name="Loffler F."/>
        </authorList>
    </citation>
    <scope>NUCLEOTIDE SEQUENCE</scope>
</reference>
<sequence>MEVGIFLHPVQGRGEGRQYLLKTFLPLPKPNWINMGITNHVQDFASHTRPPQHFVSHHCSHHTGIHIWCQGKCGNVPTFDLTITLAGRLA</sequence>
<dbReference type="EMBL" id="VSSQ01087432">
    <property type="protein sequence ID" value="MPN34404.1"/>
    <property type="molecule type" value="Genomic_DNA"/>
</dbReference>
<accession>A0A645HE77</accession>
<gene>
    <name evidence="1" type="ORF">SDC9_181897</name>
</gene>
<organism evidence="1">
    <name type="scientific">bioreactor metagenome</name>
    <dbReference type="NCBI Taxonomy" id="1076179"/>
    <lineage>
        <taxon>unclassified sequences</taxon>
        <taxon>metagenomes</taxon>
        <taxon>ecological metagenomes</taxon>
    </lineage>
</organism>
<comment type="caution">
    <text evidence="1">The sequence shown here is derived from an EMBL/GenBank/DDBJ whole genome shotgun (WGS) entry which is preliminary data.</text>
</comment>
<proteinExistence type="predicted"/>
<evidence type="ECO:0000313" key="1">
    <source>
        <dbReference type="EMBL" id="MPN34404.1"/>
    </source>
</evidence>
<dbReference type="AlphaFoldDB" id="A0A645HE77"/>
<protein>
    <submittedName>
        <fullName evidence="1">Uncharacterized protein</fullName>
    </submittedName>
</protein>